<gene>
    <name evidence="3" type="primary">LOC103508911</name>
</gene>
<dbReference type="GeneID" id="103508911"/>
<feature type="compositionally biased region" description="Basic and acidic residues" evidence="1">
    <location>
        <begin position="132"/>
        <end position="157"/>
    </location>
</feature>
<organism evidence="2 3">
    <name type="scientific">Diaphorina citri</name>
    <name type="common">Asian citrus psyllid</name>
    <dbReference type="NCBI Taxonomy" id="121845"/>
    <lineage>
        <taxon>Eukaryota</taxon>
        <taxon>Metazoa</taxon>
        <taxon>Ecdysozoa</taxon>
        <taxon>Arthropoda</taxon>
        <taxon>Hexapoda</taxon>
        <taxon>Insecta</taxon>
        <taxon>Pterygota</taxon>
        <taxon>Neoptera</taxon>
        <taxon>Paraneoptera</taxon>
        <taxon>Hemiptera</taxon>
        <taxon>Sternorrhyncha</taxon>
        <taxon>Psylloidea</taxon>
        <taxon>Psyllidae</taxon>
        <taxon>Diaphorininae</taxon>
        <taxon>Diaphorina</taxon>
    </lineage>
</organism>
<evidence type="ECO:0000313" key="2">
    <source>
        <dbReference type="Proteomes" id="UP000079169"/>
    </source>
</evidence>
<feature type="compositionally biased region" description="Basic and acidic residues" evidence="1">
    <location>
        <begin position="95"/>
        <end position="125"/>
    </location>
</feature>
<dbReference type="Proteomes" id="UP000079169">
    <property type="component" value="Unplaced"/>
</dbReference>
<sequence length="228" mass="25625">MSWQQEQYLMFVGAQLETRPRKVKKYRTPPKSKISAVTQAAQFQTPKVSNLNVQSVFGMDTKYPACKFIKDVVTPKAKVRMTLHFDDDEEESDEKCDGIGGKDDGSGGKVDKIDGKDKKIGEKVDTIVGKDGSIDGKVDKRKRSECTPEKKAKEKVKPRTTARKPRRVKFDEPVIVEEEMEMDAVPWSPMTVKTDTKYKSYSSATKPLTQSTKAPILSTFTPLVNDKL</sequence>
<name>A0A3Q0ISC9_DIACI</name>
<dbReference type="RefSeq" id="XP_026679177.1">
    <property type="nucleotide sequence ID" value="XM_026823376.1"/>
</dbReference>
<keyword evidence="2" id="KW-1185">Reference proteome</keyword>
<evidence type="ECO:0000256" key="1">
    <source>
        <dbReference type="SAM" id="MobiDB-lite"/>
    </source>
</evidence>
<proteinExistence type="predicted"/>
<dbReference type="KEGG" id="dci:103508911"/>
<protein>
    <submittedName>
        <fullName evidence="3">Uncharacterized protein LOC103508911</fullName>
    </submittedName>
</protein>
<dbReference type="PaxDb" id="121845-A0A3Q0ISC9"/>
<accession>A0A3Q0ISC9</accession>
<dbReference type="AlphaFoldDB" id="A0A3Q0ISC9"/>
<reference evidence="3" key="1">
    <citation type="submission" date="2025-08" db="UniProtKB">
        <authorList>
            <consortium name="RefSeq"/>
        </authorList>
    </citation>
    <scope>IDENTIFICATION</scope>
</reference>
<feature type="region of interest" description="Disordered" evidence="1">
    <location>
        <begin position="87"/>
        <end position="165"/>
    </location>
</feature>
<evidence type="ECO:0000313" key="3">
    <source>
        <dbReference type="RefSeq" id="XP_026679177.1"/>
    </source>
</evidence>